<evidence type="ECO:0000313" key="5">
    <source>
        <dbReference type="Proteomes" id="UP001596378"/>
    </source>
</evidence>
<gene>
    <name evidence="4" type="ORF">ACFQMJ_29030</name>
</gene>
<organism evidence="4 5">
    <name type="scientific">Cohnella cellulosilytica</name>
    <dbReference type="NCBI Taxonomy" id="986710"/>
    <lineage>
        <taxon>Bacteria</taxon>
        <taxon>Bacillati</taxon>
        <taxon>Bacillota</taxon>
        <taxon>Bacilli</taxon>
        <taxon>Bacillales</taxon>
        <taxon>Paenibacillaceae</taxon>
        <taxon>Cohnella</taxon>
    </lineage>
</organism>
<dbReference type="RefSeq" id="WP_378051662.1">
    <property type="nucleotide sequence ID" value="NZ_JBHMDN010000035.1"/>
</dbReference>
<dbReference type="Gene3D" id="3.20.20.70">
    <property type="entry name" value="Aldolase class I"/>
    <property type="match status" value="1"/>
</dbReference>
<dbReference type="Pfam" id="PF00724">
    <property type="entry name" value="Oxidored_FMN"/>
    <property type="match status" value="1"/>
</dbReference>
<dbReference type="SUPFAM" id="SSF51395">
    <property type="entry name" value="FMN-linked oxidoreductases"/>
    <property type="match status" value="1"/>
</dbReference>
<evidence type="ECO:0000313" key="4">
    <source>
        <dbReference type="EMBL" id="MFC7152599.1"/>
    </source>
</evidence>
<accession>A0ABW2FKZ2</accession>
<dbReference type="PANTHER" id="PTHR43656">
    <property type="entry name" value="BINDING OXIDOREDUCTASE, PUTATIVE (AFU_ORTHOLOGUE AFUA_2G08260)-RELATED"/>
    <property type="match status" value="1"/>
</dbReference>
<proteinExistence type="predicted"/>
<protein>
    <submittedName>
        <fullName evidence="4">NADH-dependent flavin oxidoreductase</fullName>
    </submittedName>
</protein>
<feature type="domain" description="NADH:flavin oxidoreductase/NADH oxidase N-terminal" evidence="3">
    <location>
        <begin position="8"/>
        <end position="334"/>
    </location>
</feature>
<dbReference type="PANTHER" id="PTHR43656:SF2">
    <property type="entry name" value="BINDING OXIDOREDUCTASE, PUTATIVE (AFU_ORTHOLOGUE AFUA_2G08260)-RELATED"/>
    <property type="match status" value="1"/>
</dbReference>
<keyword evidence="5" id="KW-1185">Reference proteome</keyword>
<dbReference type="EMBL" id="JBHTAI010000024">
    <property type="protein sequence ID" value="MFC7152599.1"/>
    <property type="molecule type" value="Genomic_DNA"/>
</dbReference>
<dbReference type="Proteomes" id="UP001596378">
    <property type="component" value="Unassembled WGS sequence"/>
</dbReference>
<dbReference type="CDD" id="cd04735">
    <property type="entry name" value="OYE_like_4_FMN"/>
    <property type="match status" value="1"/>
</dbReference>
<sequence>MKDEFLPLFEPFDLPSGVQLKNRIVMAPMTHTASHLDGSVSEVEIKYYVRRARGIGMLITGSAAVMANGGFPGSAAADRDELIPGLRNLASAVQSVGTKAVLQIAHGGRKCPPFIDDIVGPSPIPEPKEGAIVPRELTAEEIPDIIRAFGEATRRAIEAGFDGVEIHGANGFLIQQFYSPHTNRRDDEWGGSRKERMRFPLEVVDEVRRVVQLHAKKSFIVGYRITPEEAETPGITMDDTLALVQALALKKIDYLHIAQNDIGSGSQRANGDTRPCIEIIKEHAGNLPIIGVGSIRTAENAAQALQAGVPLIALGRELIMDPEWLKKIVQGREDDIKTKLAKTDQLQLEIPDSLWGIIMRVPGWFPVETEA</sequence>
<keyword evidence="1" id="KW-0285">Flavoprotein</keyword>
<comment type="caution">
    <text evidence="4">The sequence shown here is derived from an EMBL/GenBank/DDBJ whole genome shotgun (WGS) entry which is preliminary data.</text>
</comment>
<name>A0ABW2FKZ2_9BACL</name>
<evidence type="ECO:0000259" key="3">
    <source>
        <dbReference type="Pfam" id="PF00724"/>
    </source>
</evidence>
<keyword evidence="2" id="KW-0560">Oxidoreductase</keyword>
<evidence type="ECO:0000256" key="2">
    <source>
        <dbReference type="ARBA" id="ARBA00023002"/>
    </source>
</evidence>
<dbReference type="InterPro" id="IPR013785">
    <property type="entry name" value="Aldolase_TIM"/>
</dbReference>
<dbReference type="InterPro" id="IPR051799">
    <property type="entry name" value="NADH_flavin_oxidoreductase"/>
</dbReference>
<dbReference type="InterPro" id="IPR001155">
    <property type="entry name" value="OxRdtase_FMN_N"/>
</dbReference>
<reference evidence="5" key="1">
    <citation type="journal article" date="2019" name="Int. J. Syst. Evol. Microbiol.">
        <title>The Global Catalogue of Microorganisms (GCM) 10K type strain sequencing project: providing services to taxonomists for standard genome sequencing and annotation.</title>
        <authorList>
            <consortium name="The Broad Institute Genomics Platform"/>
            <consortium name="The Broad Institute Genome Sequencing Center for Infectious Disease"/>
            <person name="Wu L."/>
            <person name="Ma J."/>
        </authorList>
    </citation>
    <scope>NUCLEOTIDE SEQUENCE [LARGE SCALE GENOMIC DNA]</scope>
    <source>
        <strain evidence="5">KCTC 12907</strain>
    </source>
</reference>
<evidence type="ECO:0000256" key="1">
    <source>
        <dbReference type="ARBA" id="ARBA00022630"/>
    </source>
</evidence>